<proteinExistence type="predicted"/>
<accession>A0A8S5SSZ4</accession>
<sequence>MLIVLKLLYLSLLHLDHLFLKNRYLIPPIKCSINISTN</sequence>
<evidence type="ECO:0000313" key="1">
    <source>
        <dbReference type="EMBL" id="DAF53815.1"/>
    </source>
</evidence>
<reference evidence="1" key="1">
    <citation type="journal article" date="2021" name="Proc. Natl. Acad. Sci. U.S.A.">
        <title>A Catalog of Tens of Thousands of Viruses from Human Metagenomes Reveals Hidden Associations with Chronic Diseases.</title>
        <authorList>
            <person name="Tisza M.J."/>
            <person name="Buck C.B."/>
        </authorList>
    </citation>
    <scope>NUCLEOTIDE SEQUENCE</scope>
    <source>
        <strain evidence="1">CtZ2t4</strain>
    </source>
</reference>
<protein>
    <submittedName>
        <fullName evidence="1">Uncharacterized protein</fullName>
    </submittedName>
</protein>
<organism evidence="1">
    <name type="scientific">Myoviridae sp. ctZ2t4</name>
    <dbReference type="NCBI Taxonomy" id="2827693"/>
    <lineage>
        <taxon>Viruses</taxon>
        <taxon>Duplodnaviria</taxon>
        <taxon>Heunggongvirae</taxon>
        <taxon>Uroviricota</taxon>
        <taxon>Caudoviricetes</taxon>
    </lineage>
</organism>
<dbReference type="EMBL" id="BK032664">
    <property type="protein sequence ID" value="DAF53815.1"/>
    <property type="molecule type" value="Genomic_DNA"/>
</dbReference>
<name>A0A8S5SSZ4_9CAUD</name>